<evidence type="ECO:0000313" key="1">
    <source>
        <dbReference type="EMBL" id="APZ93401.1"/>
    </source>
</evidence>
<organism evidence="1 2">
    <name type="scientific">Fuerstiella marisgermanici</name>
    <dbReference type="NCBI Taxonomy" id="1891926"/>
    <lineage>
        <taxon>Bacteria</taxon>
        <taxon>Pseudomonadati</taxon>
        <taxon>Planctomycetota</taxon>
        <taxon>Planctomycetia</taxon>
        <taxon>Planctomycetales</taxon>
        <taxon>Planctomycetaceae</taxon>
        <taxon>Fuerstiella</taxon>
    </lineage>
</organism>
<accession>A0A1P8WH48</accession>
<dbReference type="EMBL" id="CP017641">
    <property type="protein sequence ID" value="APZ93401.1"/>
    <property type="molecule type" value="Genomic_DNA"/>
</dbReference>
<sequence>MSLNNNRAGGIPGVMQQSAHRMRVEHSGFIDTQHSILWKLDRLPDPSWLMGTTDQSNHYFAATTCYSRIEATDRPAKQNEQIAIDDS</sequence>
<gene>
    <name evidence="1" type="ORF">Fuma_03018</name>
</gene>
<dbReference type="Proteomes" id="UP000187735">
    <property type="component" value="Chromosome"/>
</dbReference>
<dbReference type="STRING" id="1891926.Fuma_03018"/>
<dbReference type="KEGG" id="fmr:Fuma_03018"/>
<protein>
    <submittedName>
        <fullName evidence="1">Uncharacterized protein</fullName>
    </submittedName>
</protein>
<dbReference type="AlphaFoldDB" id="A0A1P8WH48"/>
<name>A0A1P8WH48_9PLAN</name>
<keyword evidence="2" id="KW-1185">Reference proteome</keyword>
<proteinExistence type="predicted"/>
<evidence type="ECO:0000313" key="2">
    <source>
        <dbReference type="Proteomes" id="UP000187735"/>
    </source>
</evidence>
<reference evidence="1 2" key="1">
    <citation type="journal article" date="2016" name="Front. Microbiol.">
        <title>Fuerstia marisgermanicae gen. nov., sp. nov., an Unusual Member of the Phylum Planctomycetes from the German Wadden Sea.</title>
        <authorList>
            <person name="Kohn T."/>
            <person name="Heuer A."/>
            <person name="Jogler M."/>
            <person name="Vollmers J."/>
            <person name="Boedeker C."/>
            <person name="Bunk B."/>
            <person name="Rast P."/>
            <person name="Borchert D."/>
            <person name="Glockner I."/>
            <person name="Freese H.M."/>
            <person name="Klenk H.P."/>
            <person name="Overmann J."/>
            <person name="Kaster A.K."/>
            <person name="Rohde M."/>
            <person name="Wiegand S."/>
            <person name="Jogler C."/>
        </authorList>
    </citation>
    <scope>NUCLEOTIDE SEQUENCE [LARGE SCALE GENOMIC DNA]</scope>
    <source>
        <strain evidence="1 2">NH11</strain>
    </source>
</reference>